<dbReference type="InterPro" id="IPR029063">
    <property type="entry name" value="SAM-dependent_MTases_sf"/>
</dbReference>
<feature type="domain" description="Methyltransferase" evidence="1">
    <location>
        <begin position="28"/>
        <end position="123"/>
    </location>
</feature>
<dbReference type="CDD" id="cd02440">
    <property type="entry name" value="AdoMet_MTases"/>
    <property type="match status" value="1"/>
</dbReference>
<dbReference type="Pfam" id="PF13649">
    <property type="entry name" value="Methyltransf_25"/>
    <property type="match status" value="1"/>
</dbReference>
<keyword evidence="2" id="KW-0808">Transferase</keyword>
<sequence length="221" mass="23155">MRDDMDHGPDGSLVSYVERGLVAPCRALVLGCGTGRDALRLASHGFVVDAVDPSATAVASAAERARETGVAVRFHHGDVFALGTDALAGPYELVHDSGCFGRLPPWRRIAYRALRDRVLAPGGHLALTCPAADATAPLLGESGGRVVQDDSGEACREDGRAFEEAGGGATAQEVEACTAATLRLIFLDLTEVELRRVPAAPPGSAHFGSPSLWAALFRRDV</sequence>
<reference evidence="2 3" key="1">
    <citation type="submission" date="2021-08" db="EMBL/GenBank/DDBJ databases">
        <title>Streptomyces sp. PTM05 isolated from lichen.</title>
        <authorList>
            <person name="Somphong A."/>
            <person name="Phongsopitanun W."/>
            <person name="Tanasupawat S."/>
        </authorList>
    </citation>
    <scope>NUCLEOTIDE SEQUENCE [LARGE SCALE GENOMIC DNA]</scope>
    <source>
        <strain evidence="2 3">Ptm05</strain>
    </source>
</reference>
<proteinExistence type="predicted"/>
<evidence type="ECO:0000313" key="2">
    <source>
        <dbReference type="EMBL" id="MBY8885169.1"/>
    </source>
</evidence>
<evidence type="ECO:0000313" key="3">
    <source>
        <dbReference type="Proteomes" id="UP001198565"/>
    </source>
</evidence>
<dbReference type="EMBL" id="JAINVZ010000005">
    <property type="protein sequence ID" value="MBY8885169.1"/>
    <property type="molecule type" value="Genomic_DNA"/>
</dbReference>
<keyword evidence="2" id="KW-0489">Methyltransferase</keyword>
<dbReference type="GO" id="GO:0008168">
    <property type="term" value="F:methyltransferase activity"/>
    <property type="evidence" value="ECO:0007669"/>
    <property type="project" value="UniProtKB-KW"/>
</dbReference>
<dbReference type="RefSeq" id="WP_222976305.1">
    <property type="nucleotide sequence ID" value="NZ_JAINVZ010000005.1"/>
</dbReference>
<dbReference type="PANTHER" id="PTHR43464">
    <property type="entry name" value="METHYLTRANSFERASE"/>
    <property type="match status" value="1"/>
</dbReference>
<dbReference type="InterPro" id="IPR041698">
    <property type="entry name" value="Methyltransf_25"/>
</dbReference>
<evidence type="ECO:0000259" key="1">
    <source>
        <dbReference type="Pfam" id="PF13649"/>
    </source>
</evidence>
<keyword evidence="3" id="KW-1185">Reference proteome</keyword>
<comment type="caution">
    <text evidence="2">The sequence shown here is derived from an EMBL/GenBank/DDBJ whole genome shotgun (WGS) entry which is preliminary data.</text>
</comment>
<dbReference type="GO" id="GO:0032259">
    <property type="term" value="P:methylation"/>
    <property type="evidence" value="ECO:0007669"/>
    <property type="project" value="UniProtKB-KW"/>
</dbReference>
<dbReference type="PANTHER" id="PTHR43464:SF49">
    <property type="entry name" value="TELLURITE METHYLTRANSFERASE"/>
    <property type="match status" value="1"/>
</dbReference>
<dbReference type="Gene3D" id="3.40.50.150">
    <property type="entry name" value="Vaccinia Virus protein VP39"/>
    <property type="match status" value="1"/>
</dbReference>
<dbReference type="SUPFAM" id="SSF53335">
    <property type="entry name" value="S-adenosyl-L-methionine-dependent methyltransferases"/>
    <property type="match status" value="1"/>
</dbReference>
<accession>A0ABS7QR71</accession>
<gene>
    <name evidence="2" type="ORF">K7472_09970</name>
</gene>
<organism evidence="2 3">
    <name type="scientific">Streptantibioticus parmotrematis</name>
    <dbReference type="NCBI Taxonomy" id="2873249"/>
    <lineage>
        <taxon>Bacteria</taxon>
        <taxon>Bacillati</taxon>
        <taxon>Actinomycetota</taxon>
        <taxon>Actinomycetes</taxon>
        <taxon>Kitasatosporales</taxon>
        <taxon>Streptomycetaceae</taxon>
        <taxon>Streptantibioticus</taxon>
    </lineage>
</organism>
<dbReference type="Proteomes" id="UP001198565">
    <property type="component" value="Unassembled WGS sequence"/>
</dbReference>
<name>A0ABS7QR71_9ACTN</name>
<protein>
    <submittedName>
        <fullName evidence="2">Class I SAM-dependent methyltransferase</fullName>
    </submittedName>
</protein>